<dbReference type="STRING" id="1034345.GCA_000236865_00971"/>
<proteinExistence type="predicted"/>
<dbReference type="EMBL" id="PPTP01000002">
    <property type="protein sequence ID" value="RDB56679.1"/>
    <property type="molecule type" value="Genomic_DNA"/>
</dbReference>
<evidence type="ECO:0000313" key="3">
    <source>
        <dbReference type="Proteomes" id="UP000253792"/>
    </source>
</evidence>
<feature type="domain" description="HMA" evidence="1">
    <location>
        <begin position="56"/>
        <end position="120"/>
    </location>
</feature>
<sequence length="122" mass="13095">MIATVIICIIIAIAVVFAARRAVRTFSGDGSCCGGKSAKKVKRTHVEDTDEANYPYATDVSIGGMTCERCSAAVENALNGIDGVWARVDLAAKNAHVLSKQPLDMDCVKDVVREAGYYVIQR</sequence>
<comment type="caution">
    <text evidence="2">The sequence shown here is derived from an EMBL/GenBank/DDBJ whole genome shotgun (WGS) entry which is preliminary data.</text>
</comment>
<dbReference type="Proteomes" id="UP000253792">
    <property type="component" value="Unassembled WGS sequence"/>
</dbReference>
<dbReference type="Pfam" id="PF00403">
    <property type="entry name" value="HMA"/>
    <property type="match status" value="1"/>
</dbReference>
<dbReference type="InterPro" id="IPR006121">
    <property type="entry name" value="HMA_dom"/>
</dbReference>
<evidence type="ECO:0000313" key="2">
    <source>
        <dbReference type="EMBL" id="RDB56679.1"/>
    </source>
</evidence>
<dbReference type="InterPro" id="IPR036163">
    <property type="entry name" value="HMA_dom_sf"/>
</dbReference>
<dbReference type="CDD" id="cd00371">
    <property type="entry name" value="HMA"/>
    <property type="match status" value="1"/>
</dbReference>
<evidence type="ECO:0000259" key="1">
    <source>
        <dbReference type="PROSITE" id="PS50846"/>
    </source>
</evidence>
<gene>
    <name evidence="2" type="ORF">C1880_02630</name>
</gene>
<keyword evidence="3" id="KW-1185">Reference proteome</keyword>
<dbReference type="GeneID" id="82935213"/>
<dbReference type="SUPFAM" id="SSF55008">
    <property type="entry name" value="HMA, heavy metal-associated domain"/>
    <property type="match status" value="1"/>
</dbReference>
<dbReference type="RefSeq" id="WP_042432739.1">
    <property type="nucleotide sequence ID" value="NZ_CABKQR010000002.1"/>
</dbReference>
<organism evidence="2 3">
    <name type="scientific">Senegalimassilia anaerobia</name>
    <dbReference type="NCBI Taxonomy" id="1473216"/>
    <lineage>
        <taxon>Bacteria</taxon>
        <taxon>Bacillati</taxon>
        <taxon>Actinomycetota</taxon>
        <taxon>Coriobacteriia</taxon>
        <taxon>Coriobacteriales</taxon>
        <taxon>Coriobacteriaceae</taxon>
        <taxon>Senegalimassilia</taxon>
    </lineage>
</organism>
<dbReference type="GO" id="GO:0046872">
    <property type="term" value="F:metal ion binding"/>
    <property type="evidence" value="ECO:0007669"/>
    <property type="project" value="InterPro"/>
</dbReference>
<accession>A0A369LD97</accession>
<dbReference type="PROSITE" id="PS50846">
    <property type="entry name" value="HMA_2"/>
    <property type="match status" value="1"/>
</dbReference>
<dbReference type="AlphaFoldDB" id="A0A369LD97"/>
<dbReference type="OrthoDB" id="9813965at2"/>
<reference evidence="2 3" key="1">
    <citation type="journal article" date="2018" name="Elife">
        <title>Discovery and characterization of a prevalent human gut bacterial enzyme sufficient for the inactivation of a family of plant toxins.</title>
        <authorList>
            <person name="Koppel N."/>
            <person name="Bisanz J.E."/>
            <person name="Pandelia M.E."/>
            <person name="Turnbaugh P.J."/>
            <person name="Balskus E.P."/>
        </authorList>
    </citation>
    <scope>NUCLEOTIDE SEQUENCE [LARGE SCALE GENOMIC DNA]</scope>
    <source>
        <strain evidence="3">anaerobia AP69FAA</strain>
    </source>
</reference>
<dbReference type="Gene3D" id="3.30.70.100">
    <property type="match status" value="1"/>
</dbReference>
<protein>
    <submittedName>
        <fullName evidence="2">Copper chaperone</fullName>
    </submittedName>
</protein>
<name>A0A369LD97_9ACTN</name>